<dbReference type="Pfam" id="PF13715">
    <property type="entry name" value="CarbopepD_reg_2"/>
    <property type="match status" value="1"/>
</dbReference>
<gene>
    <name evidence="2" type="ORF">DFQ09_101650</name>
</gene>
<dbReference type="RefSeq" id="WP_115808148.1">
    <property type="nucleotide sequence ID" value="NZ_QREI01000001.1"/>
</dbReference>
<proteinExistence type="predicted"/>
<protein>
    <submittedName>
        <fullName evidence="2">Carboxypeptidase-like protein</fullName>
    </submittedName>
</protein>
<reference evidence="2 3" key="1">
    <citation type="submission" date="2018-07" db="EMBL/GenBank/DDBJ databases">
        <title>Genomic Encyclopedia of Type Strains, Phase III (KMG-III): the genomes of soil and plant-associated and newly described type strains.</title>
        <authorList>
            <person name="Whitman W."/>
        </authorList>
    </citation>
    <scope>NUCLEOTIDE SEQUENCE [LARGE SCALE GENOMIC DNA]</scope>
    <source>
        <strain evidence="2 3">CECT 7948</strain>
    </source>
</reference>
<sequence length="898" mass="103016">MRYYRFFNLLFLTFAQFSLISFCNAQQTLIIGKVTDTIQTPLPYANILAIPQADDQDVKFAISENDGSYKLGLIKNQTYELTVSYLGYKPQTITISTTDQDLIKNFILKENPDQLDEVTIKYTPPITVKKDTITYDVTKFVTGEERKLRDALKKLPGVEVDREGNVTVQGKKVTKVLVENKTFFTGNSKLAVNNIPADAVEKVEVLDNYNEVAMLKDLQDSEDMALNILLKEDKKKFVFGDIEAGAGIKERYLVHPNLFYYSPKTNINFIGDLNNQGIKSFSFSDYLEFEGGFGKLLDDAGSYFSLFNSDFAQYLNNQDFTDNINQFGALNIRQSVSKHTDISGYLITSNSKTQTASNTLNAYQNIEDPFTEDRTVTNHLNNFFTIGKVTVDYDPTYKQDFAYNAFVKVTNNDSHGFVNTINPDQNNSITTVTDVAALNIKQNISYSRKLSKAHTATLEATYNFQNDKPITEWLTNQQILQGLIPLEDADVYNILQTKKSTSHNFNAIIKDYWVLNNFNHLYTSVGINTSFNDFINKDVQLLNDGSINNFSSAGFGNDFGYSFIDTYLGLEYKFQIGIATFKPAVFYHGYLWRTEQFDDAEAFSKNLLLPQFTTKVEFNNSEKLNFKYKLNARFPGINQLANNFVLSNFNSVYKGNNQLENQLYHSASLSYYKFSLFRNLNFNLNTSFNKRIKSVKTVSELNGIESFNTTIMFDQPEHNWMLSGRVSKKINKIRYNLSSRFSYNDYFQILNSETNLNVSKSISSTIGIETSFKNHPNVEINYTKDFNNYKALNNVSNFENDQLEVILEYDFLNDFIFKADYTFDNYTNKSLDTKTTFDTANASLFYQIEDSPWGFEINATNLFDTRFKQQNSFNAFVISDSRTFILPRIVMFKVSYKL</sequence>
<keyword evidence="3" id="KW-1185">Reference proteome</keyword>
<comment type="caution">
    <text evidence="2">The sequence shown here is derived from an EMBL/GenBank/DDBJ whole genome shotgun (WGS) entry which is preliminary data.</text>
</comment>
<evidence type="ECO:0000313" key="3">
    <source>
        <dbReference type="Proteomes" id="UP000256919"/>
    </source>
</evidence>
<dbReference type="InterPro" id="IPR008969">
    <property type="entry name" value="CarboxyPept-like_regulatory"/>
</dbReference>
<keyword evidence="2" id="KW-0378">Hydrolase</keyword>
<name>A0A3D9N4E6_9FLAO</name>
<organism evidence="2 3">
    <name type="scientific">Winogradskyella pacifica</name>
    <dbReference type="NCBI Taxonomy" id="664642"/>
    <lineage>
        <taxon>Bacteria</taxon>
        <taxon>Pseudomonadati</taxon>
        <taxon>Bacteroidota</taxon>
        <taxon>Flavobacteriia</taxon>
        <taxon>Flavobacteriales</taxon>
        <taxon>Flavobacteriaceae</taxon>
        <taxon>Winogradskyella</taxon>
    </lineage>
</organism>
<dbReference type="Gene3D" id="2.60.40.1120">
    <property type="entry name" value="Carboxypeptidase-like, regulatory domain"/>
    <property type="match status" value="1"/>
</dbReference>
<keyword evidence="2" id="KW-0645">Protease</keyword>
<accession>A0A3D9N4E6</accession>
<evidence type="ECO:0000256" key="1">
    <source>
        <dbReference type="SAM" id="SignalP"/>
    </source>
</evidence>
<evidence type="ECO:0000313" key="2">
    <source>
        <dbReference type="EMBL" id="REE27811.1"/>
    </source>
</evidence>
<dbReference type="Proteomes" id="UP000256919">
    <property type="component" value="Unassembled WGS sequence"/>
</dbReference>
<keyword evidence="1" id="KW-0732">Signal</keyword>
<dbReference type="OrthoDB" id="603275at2"/>
<feature type="chain" id="PRO_5017652758" evidence="1">
    <location>
        <begin position="26"/>
        <end position="898"/>
    </location>
</feature>
<keyword evidence="2" id="KW-0121">Carboxypeptidase</keyword>
<dbReference type="EMBL" id="QREI01000001">
    <property type="protein sequence ID" value="REE27811.1"/>
    <property type="molecule type" value="Genomic_DNA"/>
</dbReference>
<feature type="signal peptide" evidence="1">
    <location>
        <begin position="1"/>
        <end position="25"/>
    </location>
</feature>
<dbReference type="GO" id="GO:0004180">
    <property type="term" value="F:carboxypeptidase activity"/>
    <property type="evidence" value="ECO:0007669"/>
    <property type="project" value="UniProtKB-KW"/>
</dbReference>
<dbReference type="AlphaFoldDB" id="A0A3D9N4E6"/>
<dbReference type="SUPFAM" id="SSF49464">
    <property type="entry name" value="Carboxypeptidase regulatory domain-like"/>
    <property type="match status" value="1"/>
</dbReference>
<dbReference type="SUPFAM" id="SSF56935">
    <property type="entry name" value="Porins"/>
    <property type="match status" value="1"/>
</dbReference>